<dbReference type="InterPro" id="IPR017260">
    <property type="entry name" value="UCP037673"/>
</dbReference>
<feature type="domain" description="DUF4346" evidence="1">
    <location>
        <begin position="34"/>
        <end position="139"/>
    </location>
</feature>
<reference evidence="2 3" key="1">
    <citation type="submission" date="2020-05" db="EMBL/GenBank/DDBJ databases">
        <title>Complete genome sequence of of a novel Thermoleptolyngbya strain isolated from hot springs of Ganzi, Sichuan China.</title>
        <authorList>
            <person name="Tang J."/>
            <person name="Daroch M."/>
            <person name="Li L."/>
            <person name="Waleron K."/>
            <person name="Waleron M."/>
            <person name="Waleron M."/>
        </authorList>
    </citation>
    <scope>NUCLEOTIDE SEQUENCE [LARGE SCALE GENOMIC DNA]</scope>
    <source>
        <strain evidence="2 3">PKUAC-SCTA183</strain>
    </source>
</reference>
<dbReference type="InterPro" id="IPR025595">
    <property type="entry name" value="PterinBD-DUF4346"/>
</dbReference>
<evidence type="ECO:0000313" key="3">
    <source>
        <dbReference type="Proteomes" id="UP000505210"/>
    </source>
</evidence>
<keyword evidence="3" id="KW-1185">Reference proteome</keyword>
<accession>A0A6M8BDQ8</accession>
<organism evidence="2 3">
    <name type="scientific">Thermoleptolyngbya sichuanensis A183</name>
    <dbReference type="NCBI Taxonomy" id="2737172"/>
    <lineage>
        <taxon>Bacteria</taxon>
        <taxon>Bacillati</taxon>
        <taxon>Cyanobacteriota</taxon>
        <taxon>Cyanophyceae</taxon>
        <taxon>Oculatellales</taxon>
        <taxon>Oculatellaceae</taxon>
        <taxon>Thermoleptolyngbya</taxon>
        <taxon>Thermoleptolyngbya sichuanensis</taxon>
    </lineage>
</organism>
<dbReference type="Pfam" id="PF14251">
    <property type="entry name" value="PterinBD-DUF4346"/>
    <property type="match status" value="1"/>
</dbReference>
<gene>
    <name evidence="2" type="ORF">HPC62_20505</name>
</gene>
<name>A0A6M8BDQ8_9CYAN</name>
<evidence type="ECO:0000313" key="2">
    <source>
        <dbReference type="EMBL" id="QKD84242.1"/>
    </source>
</evidence>
<protein>
    <submittedName>
        <fullName evidence="2">DUF4346 domain-containing protein</fullName>
    </submittedName>
</protein>
<dbReference type="RefSeq" id="WP_172358288.1">
    <property type="nucleotide sequence ID" value="NZ_CP053661.1"/>
</dbReference>
<sequence>MNQTAEQELRPEAIALRNEYAALDDKLSNRYIELDPQGYFIIYVDRDAKLICADHFSNVINDKGLACDPETGEPLPCSGSLKRLPTATFRGRTAKELCIEIFEKAQPCPISHLDHAAYLGREFVRAEIALLSGQDYVQD</sequence>
<dbReference type="Proteomes" id="UP000505210">
    <property type="component" value="Chromosome"/>
</dbReference>
<dbReference type="PIRSF" id="PIRSF037673">
    <property type="entry name" value="UCP037673"/>
    <property type="match status" value="1"/>
</dbReference>
<dbReference type="KEGG" id="theu:HPC62_20505"/>
<dbReference type="AlphaFoldDB" id="A0A6M8BDQ8"/>
<evidence type="ECO:0000259" key="1">
    <source>
        <dbReference type="Pfam" id="PF14251"/>
    </source>
</evidence>
<proteinExistence type="predicted"/>
<dbReference type="EMBL" id="CP053661">
    <property type="protein sequence ID" value="QKD84242.1"/>
    <property type="molecule type" value="Genomic_DNA"/>
</dbReference>